<keyword evidence="2" id="KW-1003">Cell membrane</keyword>
<dbReference type="Pfam" id="PF09678">
    <property type="entry name" value="Caa3_CtaG"/>
    <property type="match status" value="1"/>
</dbReference>
<comment type="subcellular location">
    <subcellularLocation>
        <location evidence="1">Cell membrane</location>
        <topology evidence="1">Multi-pass membrane protein</topology>
    </subcellularLocation>
</comment>
<evidence type="ECO:0000256" key="5">
    <source>
        <dbReference type="ARBA" id="ARBA00023136"/>
    </source>
</evidence>
<reference evidence="9 10" key="1">
    <citation type="submission" date="2024-09" db="EMBL/GenBank/DDBJ databases">
        <authorList>
            <person name="Sun Q."/>
            <person name="Mori K."/>
        </authorList>
    </citation>
    <scope>NUCLEOTIDE SEQUENCE [LARGE SCALE GENOMIC DNA]</scope>
    <source>
        <strain evidence="9 10">CCM 7659</strain>
    </source>
</reference>
<name>A0ABV5JM51_9ACTN</name>
<keyword evidence="10" id="KW-1185">Reference proteome</keyword>
<dbReference type="PANTHER" id="PTHR34820:SF4">
    <property type="entry name" value="INNER MEMBRANE PROTEIN YEBZ"/>
    <property type="match status" value="1"/>
</dbReference>
<feature type="transmembrane region" description="Helical" evidence="7">
    <location>
        <begin position="450"/>
        <end position="474"/>
    </location>
</feature>
<evidence type="ECO:0000256" key="3">
    <source>
        <dbReference type="ARBA" id="ARBA00022692"/>
    </source>
</evidence>
<feature type="transmembrane region" description="Helical" evidence="7">
    <location>
        <begin position="418"/>
        <end position="438"/>
    </location>
</feature>
<evidence type="ECO:0000256" key="1">
    <source>
        <dbReference type="ARBA" id="ARBA00004651"/>
    </source>
</evidence>
<dbReference type="PANTHER" id="PTHR34820">
    <property type="entry name" value="INNER MEMBRANE PROTEIN YEBZ"/>
    <property type="match status" value="1"/>
</dbReference>
<evidence type="ECO:0000256" key="6">
    <source>
        <dbReference type="SAM" id="MobiDB-lite"/>
    </source>
</evidence>
<evidence type="ECO:0000256" key="4">
    <source>
        <dbReference type="ARBA" id="ARBA00022989"/>
    </source>
</evidence>
<feature type="transmembrane region" description="Helical" evidence="7">
    <location>
        <begin position="180"/>
        <end position="202"/>
    </location>
</feature>
<feature type="transmembrane region" description="Helical" evidence="7">
    <location>
        <begin position="98"/>
        <end position="121"/>
    </location>
</feature>
<feature type="transmembrane region" description="Helical" evidence="7">
    <location>
        <begin position="314"/>
        <end position="335"/>
    </location>
</feature>
<keyword evidence="4 7" id="KW-1133">Transmembrane helix</keyword>
<evidence type="ECO:0000259" key="8">
    <source>
        <dbReference type="Pfam" id="PF05425"/>
    </source>
</evidence>
<comment type="caution">
    <text evidence="9">The sequence shown here is derived from an EMBL/GenBank/DDBJ whole genome shotgun (WGS) entry which is preliminary data.</text>
</comment>
<dbReference type="InterPro" id="IPR032694">
    <property type="entry name" value="CopC/D"/>
</dbReference>
<dbReference type="EMBL" id="JBHMDY010000001">
    <property type="protein sequence ID" value="MFB9258487.1"/>
    <property type="molecule type" value="Genomic_DNA"/>
</dbReference>
<dbReference type="InterPro" id="IPR019108">
    <property type="entry name" value="Caa3_assmbl_CtaG-rel"/>
</dbReference>
<feature type="transmembrane region" description="Helical" evidence="7">
    <location>
        <begin position="598"/>
        <end position="621"/>
    </location>
</feature>
<feature type="transmembrane region" description="Helical" evidence="7">
    <location>
        <begin position="54"/>
        <end position="78"/>
    </location>
</feature>
<dbReference type="RefSeq" id="WP_241729614.1">
    <property type="nucleotide sequence ID" value="NZ_JAALDM010000005.1"/>
</dbReference>
<accession>A0ABV5JM51</accession>
<keyword evidence="5 7" id="KW-0472">Membrane</keyword>
<keyword evidence="3 7" id="KW-0812">Transmembrane</keyword>
<evidence type="ECO:0000313" key="10">
    <source>
        <dbReference type="Proteomes" id="UP001589700"/>
    </source>
</evidence>
<feature type="transmembrane region" description="Helical" evidence="7">
    <location>
        <begin position="142"/>
        <end position="160"/>
    </location>
</feature>
<feature type="transmembrane region" description="Helical" evidence="7">
    <location>
        <begin position="214"/>
        <end position="234"/>
    </location>
</feature>
<feature type="transmembrane region" description="Helical" evidence="7">
    <location>
        <begin position="356"/>
        <end position="378"/>
    </location>
</feature>
<protein>
    <submittedName>
        <fullName evidence="9">Cytochrome c oxidase assembly protein</fullName>
    </submittedName>
</protein>
<feature type="region of interest" description="Disordered" evidence="6">
    <location>
        <begin position="1"/>
        <end position="39"/>
    </location>
</feature>
<feature type="transmembrane region" description="Helical" evidence="7">
    <location>
        <begin position="280"/>
        <end position="302"/>
    </location>
</feature>
<feature type="domain" description="Copper resistance protein D" evidence="8">
    <location>
        <begin position="277"/>
        <end position="378"/>
    </location>
</feature>
<sequence length="711" mass="76345">MMSSKAAPGKSPKGKSGPGKPATGKPATAKAGAAKAGNGSAAPTWLGRLGARGVILLVLLLAAVAVAVVIPLSTMSTAEALELIGVPDPGPLTTAGLPAVRAIGELLASVAVGAALFAAFFTPPQKDKTLDVDGYRMQQISSWANFAWAAAAALLIPLTLSDVSGRTLIESLPPDQWLVAINQIDVASSWRWAAIIALVAAIGQRLTLTWRWSIVWLAVTVLSLLPVAATGHASGSTAHDLATNSLIIHLFAAAFYVGGLVAVIIHTMRGGTRVALALRRYSVVATVAIAALAFSGLINAIVRLHPADLFSSTYGLLVVGKALLLILLGIFGLAIRRRVIAKIETRNANAPVDRATLLRIIMVESVVMAGTIGLSVSLGRTPPPAPLYVPTRQEALLGFELPGPFSFETVFGLWRFDLVLGLASVVLLGLYVWGLIHLHRRGDSWPPGRTAFWVAGCVMLFVTTSSGMGMYMMADFASHMVGHMIISMLVPIFLALGGPLTLALRALPAAGRGNPPGPREWIVEFINNPISRFLTHPIVASIQFVAGFYLVYFGGFYETLASEHLGHMFMNVHFLISGYLFYWVIIGVDAAPRQFTSMYMMMVLLSSLPFHAFFGILLMNYPTVLAESWYSGIGLPWIPDLLQSQRVGGGVAWAMGEIPLFIVMIALGFQWYQSDMREARRSERQADRDDDAELKAYNEMLAQMAEGDRRH</sequence>
<dbReference type="Proteomes" id="UP001589700">
    <property type="component" value="Unassembled WGS sequence"/>
</dbReference>
<dbReference type="Pfam" id="PF05425">
    <property type="entry name" value="CopD"/>
    <property type="match status" value="1"/>
</dbReference>
<evidence type="ECO:0000256" key="7">
    <source>
        <dbReference type="SAM" id="Phobius"/>
    </source>
</evidence>
<organism evidence="9 10">
    <name type="scientific">Dietzia aerolata</name>
    <dbReference type="NCBI Taxonomy" id="595984"/>
    <lineage>
        <taxon>Bacteria</taxon>
        <taxon>Bacillati</taxon>
        <taxon>Actinomycetota</taxon>
        <taxon>Actinomycetes</taxon>
        <taxon>Mycobacteriales</taxon>
        <taxon>Dietziaceae</taxon>
        <taxon>Dietzia</taxon>
    </lineage>
</organism>
<gene>
    <name evidence="9" type="ORF">ACFFVD_01580</name>
</gene>
<proteinExistence type="predicted"/>
<evidence type="ECO:0000256" key="2">
    <source>
        <dbReference type="ARBA" id="ARBA00022475"/>
    </source>
</evidence>
<feature type="transmembrane region" description="Helical" evidence="7">
    <location>
        <begin position="651"/>
        <end position="672"/>
    </location>
</feature>
<feature type="transmembrane region" description="Helical" evidence="7">
    <location>
        <begin position="246"/>
        <end position="268"/>
    </location>
</feature>
<feature type="transmembrane region" description="Helical" evidence="7">
    <location>
        <begin position="565"/>
        <end position="586"/>
    </location>
</feature>
<dbReference type="InterPro" id="IPR008457">
    <property type="entry name" value="Cu-R_CopD_dom"/>
</dbReference>
<feature type="transmembrane region" description="Helical" evidence="7">
    <location>
        <begin position="533"/>
        <end position="553"/>
    </location>
</feature>
<feature type="transmembrane region" description="Helical" evidence="7">
    <location>
        <begin position="480"/>
        <end position="504"/>
    </location>
</feature>
<evidence type="ECO:0000313" key="9">
    <source>
        <dbReference type="EMBL" id="MFB9258487.1"/>
    </source>
</evidence>